<dbReference type="Proteomes" id="UP000827092">
    <property type="component" value="Unassembled WGS sequence"/>
</dbReference>
<dbReference type="SUPFAM" id="SSF52540">
    <property type="entry name" value="P-loop containing nucleoside triphosphate hydrolases"/>
    <property type="match status" value="1"/>
</dbReference>
<protein>
    <submittedName>
        <fullName evidence="3">Uncharacterized protein</fullName>
    </submittedName>
</protein>
<sequence>MATDDTTVSILLDGEEADLDCTETRNLTLTKDEYSRADIILMTYSVTHAGSFRRAVRALTALRDLANTLPVTCLPLGPGLRSKAVILVGNKADLARIRTVTTEVGRSAANKFDVKFIETSVTIHHNVDELLVGALSQLRLKTRQAAAVSCRRHAKLTTRAKDLWNRFVQKCDFRFKSCDNLHHL</sequence>
<dbReference type="InterPro" id="IPR051641">
    <property type="entry name" value="RGK_GTP-binding_reg"/>
</dbReference>
<proteinExistence type="inferred from homology"/>
<evidence type="ECO:0000256" key="2">
    <source>
        <dbReference type="ARBA" id="ARBA00022553"/>
    </source>
</evidence>
<dbReference type="PROSITE" id="PS51421">
    <property type="entry name" value="RAS"/>
    <property type="match status" value="1"/>
</dbReference>
<dbReference type="GO" id="GO:0005886">
    <property type="term" value="C:plasma membrane"/>
    <property type="evidence" value="ECO:0007669"/>
    <property type="project" value="TreeGrafter"/>
</dbReference>
<dbReference type="GO" id="GO:0003924">
    <property type="term" value="F:GTPase activity"/>
    <property type="evidence" value="ECO:0007669"/>
    <property type="project" value="InterPro"/>
</dbReference>
<comment type="similarity">
    <text evidence="1">Belongs to the small GTPase superfamily. RGK family.</text>
</comment>
<dbReference type="InterPro" id="IPR027417">
    <property type="entry name" value="P-loop_NTPase"/>
</dbReference>
<dbReference type="EMBL" id="JAFNEN010000897">
    <property type="protein sequence ID" value="KAG8176308.1"/>
    <property type="molecule type" value="Genomic_DNA"/>
</dbReference>
<evidence type="ECO:0000313" key="4">
    <source>
        <dbReference type="Proteomes" id="UP000827092"/>
    </source>
</evidence>
<dbReference type="PRINTS" id="PR00449">
    <property type="entry name" value="RASTRNSFRMNG"/>
</dbReference>
<reference evidence="3 4" key="1">
    <citation type="journal article" date="2022" name="Nat. Ecol. Evol.">
        <title>A masculinizing supergene underlies an exaggerated male reproductive morph in a spider.</title>
        <authorList>
            <person name="Hendrickx F."/>
            <person name="De Corte Z."/>
            <person name="Sonet G."/>
            <person name="Van Belleghem S.M."/>
            <person name="Kostlbacher S."/>
            <person name="Vangestel C."/>
        </authorList>
    </citation>
    <scope>NUCLEOTIDE SEQUENCE [LARGE SCALE GENOMIC DNA]</scope>
    <source>
        <strain evidence="3">W744_W776</strain>
    </source>
</reference>
<comment type="caution">
    <text evidence="3">The sequence shown here is derived from an EMBL/GenBank/DDBJ whole genome shotgun (WGS) entry which is preliminary data.</text>
</comment>
<organism evidence="3 4">
    <name type="scientific">Oedothorax gibbosus</name>
    <dbReference type="NCBI Taxonomy" id="931172"/>
    <lineage>
        <taxon>Eukaryota</taxon>
        <taxon>Metazoa</taxon>
        <taxon>Ecdysozoa</taxon>
        <taxon>Arthropoda</taxon>
        <taxon>Chelicerata</taxon>
        <taxon>Arachnida</taxon>
        <taxon>Araneae</taxon>
        <taxon>Araneomorphae</taxon>
        <taxon>Entelegynae</taxon>
        <taxon>Araneoidea</taxon>
        <taxon>Linyphiidae</taxon>
        <taxon>Erigoninae</taxon>
        <taxon>Oedothorax</taxon>
    </lineage>
</organism>
<gene>
    <name evidence="3" type="ORF">JTE90_010027</name>
</gene>
<dbReference type="AlphaFoldDB" id="A0AAV6TXB8"/>
<dbReference type="PROSITE" id="PS51419">
    <property type="entry name" value="RAB"/>
    <property type="match status" value="1"/>
</dbReference>
<keyword evidence="4" id="KW-1185">Reference proteome</keyword>
<dbReference type="PANTHER" id="PTHR45775">
    <property type="entry name" value="RAD, GEM/KIR FAMILY MEMBER 2, ISOFORM C"/>
    <property type="match status" value="1"/>
</dbReference>
<dbReference type="Pfam" id="PF00071">
    <property type="entry name" value="Ras"/>
    <property type="match status" value="1"/>
</dbReference>
<dbReference type="PANTHER" id="PTHR45775:SF6">
    <property type="entry name" value="RAD, GEM_KIR FAMILY MEMBER 2, ISOFORM C"/>
    <property type="match status" value="1"/>
</dbReference>
<evidence type="ECO:0000313" key="3">
    <source>
        <dbReference type="EMBL" id="KAG8176308.1"/>
    </source>
</evidence>
<dbReference type="GO" id="GO:0005246">
    <property type="term" value="F:calcium channel regulator activity"/>
    <property type="evidence" value="ECO:0007669"/>
    <property type="project" value="TreeGrafter"/>
</dbReference>
<dbReference type="GO" id="GO:0005525">
    <property type="term" value="F:GTP binding"/>
    <property type="evidence" value="ECO:0007669"/>
    <property type="project" value="InterPro"/>
</dbReference>
<dbReference type="SMART" id="SM00175">
    <property type="entry name" value="RAB"/>
    <property type="match status" value="1"/>
</dbReference>
<accession>A0AAV6TXB8</accession>
<evidence type="ECO:0000256" key="1">
    <source>
        <dbReference type="ARBA" id="ARBA00008846"/>
    </source>
</evidence>
<name>A0AAV6TXB8_9ARAC</name>
<dbReference type="SMART" id="SM00173">
    <property type="entry name" value="RAS"/>
    <property type="match status" value="1"/>
</dbReference>
<dbReference type="InterPro" id="IPR001806">
    <property type="entry name" value="Small_GTPase"/>
</dbReference>
<dbReference type="Gene3D" id="3.40.50.300">
    <property type="entry name" value="P-loop containing nucleotide triphosphate hydrolases"/>
    <property type="match status" value="1"/>
</dbReference>
<keyword evidence="2" id="KW-0597">Phosphoprotein</keyword>